<accession>A0A9W8VGL4</accession>
<feature type="compositionally biased region" description="Polar residues" evidence="1">
    <location>
        <begin position="104"/>
        <end position="114"/>
    </location>
</feature>
<evidence type="ECO:0000259" key="2">
    <source>
        <dbReference type="Pfam" id="PF06985"/>
    </source>
</evidence>
<dbReference type="InterPro" id="IPR052895">
    <property type="entry name" value="HetReg/Transcr_Mod"/>
</dbReference>
<sequence>MSNEKTMEINRHGMFVPKAAQSTEARVPSPPRFKVSDGHIAQHSRSPGHYVQGGYPIQVVLQQKAENPGTPQAPREQPASHGSLVVQPPPSLSPEDAQRPSLRSPPQLQDSNDSGHLPSESVFAAIGTDLHRQSLASAPFFLGPRTYQYRPIEETSIRLVRLLPERKTMIKCEILHVSLRQPPPYVAVSYTWGDTGDTRKIEVEGISVHVAVSLHGALQALREKQTSLLIWVDALCIDQKNRDERSQQVQLMPNIYSNAESVAIWLGPEENDSTKAVRFIEHMSAPVSQIGSTSQLLSSGASNGHLLAVVSLFGRDYWRRLWVVQEVFNAKNITVYCGPTKLPWMAYQYASATFGQRRGELIFTNKDPDTRRLAISPDQFSYVQTLVYQGPASLRDLRSYVSDGEMVLLEVLRACRRKLASDPRDKLYGILGVLPASIRDEFRADYNLSVKDVYTEVVDFLLKTTERLDIICEAIHFPVHTSSANLPSFVPDWSHIPQTSAMGFKYGFSAAGSSKAVCRFCDERLNKLEVSAIEIDVIRSKGVAVGTLCNLGDYLMAFLHWSALLFQAIEGATEQDRKLAEERFAATLCLGQIPSPYDRHRWLALCYHIFACLFRDRLPYLPLDLKLRDHLDTQSDVKPEMRRHFLQTNFGDRF</sequence>
<proteinExistence type="predicted"/>
<feature type="compositionally biased region" description="Basic and acidic residues" evidence="1">
    <location>
        <begin position="1"/>
        <end position="11"/>
    </location>
</feature>
<name>A0A9W8VGL4_9HYPO</name>
<feature type="region of interest" description="Disordered" evidence="1">
    <location>
        <begin position="66"/>
        <end position="119"/>
    </location>
</feature>
<dbReference type="Pfam" id="PF06985">
    <property type="entry name" value="HET"/>
    <property type="match status" value="1"/>
</dbReference>
<comment type="caution">
    <text evidence="3">The sequence shown here is derived from an EMBL/GenBank/DDBJ whole genome shotgun (WGS) entry which is preliminary data.</text>
</comment>
<keyword evidence="4" id="KW-1185">Reference proteome</keyword>
<dbReference type="OrthoDB" id="3548654at2759"/>
<dbReference type="Proteomes" id="UP001152049">
    <property type="component" value="Unassembled WGS sequence"/>
</dbReference>
<reference evidence="3" key="1">
    <citation type="submission" date="2022-09" db="EMBL/GenBank/DDBJ databases">
        <title>Fusarium specimens isolated from Avocado Roots.</title>
        <authorList>
            <person name="Stajich J."/>
            <person name="Roper C."/>
            <person name="Heimlech-Rivalta G."/>
        </authorList>
    </citation>
    <scope>NUCLEOTIDE SEQUENCE</scope>
    <source>
        <strain evidence="3">CF00136</strain>
    </source>
</reference>
<feature type="region of interest" description="Disordered" evidence="1">
    <location>
        <begin position="1"/>
        <end position="52"/>
    </location>
</feature>
<dbReference type="InterPro" id="IPR010730">
    <property type="entry name" value="HET"/>
</dbReference>
<evidence type="ECO:0000313" key="3">
    <source>
        <dbReference type="EMBL" id="KAJ4266163.1"/>
    </source>
</evidence>
<dbReference type="PANTHER" id="PTHR24148:SF73">
    <property type="entry name" value="HET DOMAIN PROTEIN (AFU_ORTHOLOGUE AFUA_8G01020)"/>
    <property type="match status" value="1"/>
</dbReference>
<gene>
    <name evidence="3" type="ORF">NW762_004143</name>
</gene>
<evidence type="ECO:0000313" key="4">
    <source>
        <dbReference type="Proteomes" id="UP001152049"/>
    </source>
</evidence>
<organism evidence="3 4">
    <name type="scientific">Fusarium torreyae</name>
    <dbReference type="NCBI Taxonomy" id="1237075"/>
    <lineage>
        <taxon>Eukaryota</taxon>
        <taxon>Fungi</taxon>
        <taxon>Dikarya</taxon>
        <taxon>Ascomycota</taxon>
        <taxon>Pezizomycotina</taxon>
        <taxon>Sordariomycetes</taxon>
        <taxon>Hypocreomycetidae</taxon>
        <taxon>Hypocreales</taxon>
        <taxon>Nectriaceae</taxon>
        <taxon>Fusarium</taxon>
    </lineage>
</organism>
<dbReference type="PANTHER" id="PTHR24148">
    <property type="entry name" value="ANKYRIN REPEAT DOMAIN-CONTAINING PROTEIN 39 HOMOLOG-RELATED"/>
    <property type="match status" value="1"/>
</dbReference>
<evidence type="ECO:0000256" key="1">
    <source>
        <dbReference type="SAM" id="MobiDB-lite"/>
    </source>
</evidence>
<feature type="domain" description="Heterokaryon incompatibility" evidence="2">
    <location>
        <begin position="185"/>
        <end position="326"/>
    </location>
</feature>
<protein>
    <recommendedName>
        <fullName evidence="2">Heterokaryon incompatibility domain-containing protein</fullName>
    </recommendedName>
</protein>
<dbReference type="AlphaFoldDB" id="A0A9W8VGL4"/>
<dbReference type="EMBL" id="JAOQAZ010000005">
    <property type="protein sequence ID" value="KAJ4266163.1"/>
    <property type="molecule type" value="Genomic_DNA"/>
</dbReference>